<keyword evidence="10" id="KW-0573">Peptidoglycan synthesis</keyword>
<keyword evidence="8" id="KW-0460">Magnesium</keyword>
<dbReference type="InterPro" id="IPR013815">
    <property type="entry name" value="ATP_grasp_subdomain_1"/>
</dbReference>
<dbReference type="PROSITE" id="PS00844">
    <property type="entry name" value="DALA_DALA_LIGASE_2"/>
    <property type="match status" value="1"/>
</dbReference>
<evidence type="ECO:0000256" key="3">
    <source>
        <dbReference type="ARBA" id="ARBA00010871"/>
    </source>
</evidence>
<dbReference type="InterPro" id="IPR005905">
    <property type="entry name" value="D_ala_D_ala"/>
</dbReference>
<dbReference type="PROSITE" id="PS00843">
    <property type="entry name" value="DALA_DALA_LIGASE_1"/>
    <property type="match status" value="1"/>
</dbReference>
<dbReference type="Gene3D" id="3.30.1490.20">
    <property type="entry name" value="ATP-grasp fold, A domain"/>
    <property type="match status" value="1"/>
</dbReference>
<name>A0A6J6AZK7_9ZZZZ</name>
<dbReference type="FunFam" id="3.30.470.20:FF:000008">
    <property type="entry name" value="D-alanine--D-alanine ligase"/>
    <property type="match status" value="1"/>
</dbReference>
<keyword evidence="4" id="KW-0436">Ligase</keyword>
<evidence type="ECO:0000256" key="2">
    <source>
        <dbReference type="ARBA" id="ARBA00001946"/>
    </source>
</evidence>
<dbReference type="Pfam" id="PF07478">
    <property type="entry name" value="Dala_Dala_lig_C"/>
    <property type="match status" value="1"/>
</dbReference>
<organism evidence="14">
    <name type="scientific">freshwater metagenome</name>
    <dbReference type="NCBI Taxonomy" id="449393"/>
    <lineage>
        <taxon>unclassified sequences</taxon>
        <taxon>metagenomes</taxon>
        <taxon>ecological metagenomes</taxon>
    </lineage>
</organism>
<dbReference type="AlphaFoldDB" id="A0A6J6AZK7"/>
<evidence type="ECO:0000256" key="9">
    <source>
        <dbReference type="ARBA" id="ARBA00022960"/>
    </source>
</evidence>
<evidence type="ECO:0000313" key="14">
    <source>
        <dbReference type="EMBL" id="CAB4531728.1"/>
    </source>
</evidence>
<dbReference type="InterPro" id="IPR011761">
    <property type="entry name" value="ATP-grasp"/>
</dbReference>
<evidence type="ECO:0000256" key="12">
    <source>
        <dbReference type="ARBA" id="ARBA00023316"/>
    </source>
</evidence>
<dbReference type="GO" id="GO:0005829">
    <property type="term" value="C:cytosol"/>
    <property type="evidence" value="ECO:0007669"/>
    <property type="project" value="TreeGrafter"/>
</dbReference>
<dbReference type="EMBL" id="CAEZSH010000006">
    <property type="protein sequence ID" value="CAB4531728.1"/>
    <property type="molecule type" value="Genomic_DNA"/>
</dbReference>
<dbReference type="PANTHER" id="PTHR23132:SF25">
    <property type="entry name" value="D-ALANINE--D-ALANINE LIGASE A"/>
    <property type="match status" value="1"/>
</dbReference>
<dbReference type="GO" id="GO:0071555">
    <property type="term" value="P:cell wall organization"/>
    <property type="evidence" value="ECO:0007669"/>
    <property type="project" value="UniProtKB-KW"/>
</dbReference>
<sequence>MSKLRVLLLFGGRSSEHSISCATAAGVMGAIDRNRFELVPIGVTKAGQMVPVADEPSRWALTSGELPVVEFEGRKCIWPDLGDRELRFIDENGSIQSLGEIDVVFPVLHGPYGEDGTIQGFLELLDIPYVGNGVFASAAGMDKEFTKALFQAAGIPVTPHVVIREKQWLDDPESALEKVSKLGGTPLFVKPARAGSSVGVSKVTNMDAFADAVALALENDNKVVVEHGLVGREVECAVLGGRHGARPRVSVAGEIVVKGREFYDFEAKYRDEASVDLIVPAQLSADELSQMQSIARRAFEAIGGSGLARVDFFLTADGFMVNEINTMPGFTPLSMFPSLWQASGIAYADLISELIDLALETKH</sequence>
<protein>
    <submittedName>
        <fullName evidence="14">Unannotated protein</fullName>
    </submittedName>
</protein>
<proteinExistence type="inferred from homology"/>
<evidence type="ECO:0000256" key="10">
    <source>
        <dbReference type="ARBA" id="ARBA00022984"/>
    </source>
</evidence>
<evidence type="ECO:0000256" key="4">
    <source>
        <dbReference type="ARBA" id="ARBA00022598"/>
    </source>
</evidence>
<dbReference type="GO" id="GO:0005524">
    <property type="term" value="F:ATP binding"/>
    <property type="evidence" value="ECO:0007669"/>
    <property type="project" value="UniProtKB-KW"/>
</dbReference>
<evidence type="ECO:0000256" key="1">
    <source>
        <dbReference type="ARBA" id="ARBA00001936"/>
    </source>
</evidence>
<evidence type="ECO:0000256" key="6">
    <source>
        <dbReference type="ARBA" id="ARBA00022741"/>
    </source>
</evidence>
<dbReference type="GO" id="GO:0008716">
    <property type="term" value="F:D-alanine-D-alanine ligase activity"/>
    <property type="evidence" value="ECO:0007669"/>
    <property type="project" value="InterPro"/>
</dbReference>
<accession>A0A6J6AZK7</accession>
<dbReference type="Gene3D" id="3.40.50.20">
    <property type="match status" value="1"/>
</dbReference>
<keyword evidence="12" id="KW-0961">Cell wall biogenesis/degradation</keyword>
<keyword evidence="11" id="KW-0464">Manganese</keyword>
<dbReference type="PIRSF" id="PIRSF039102">
    <property type="entry name" value="Ddl/VanB"/>
    <property type="match status" value="1"/>
</dbReference>
<evidence type="ECO:0000256" key="7">
    <source>
        <dbReference type="ARBA" id="ARBA00022840"/>
    </source>
</evidence>
<keyword evidence="5" id="KW-0479">Metal-binding</keyword>
<dbReference type="NCBIfam" id="TIGR01205">
    <property type="entry name" value="D_ala_D_alaTIGR"/>
    <property type="match status" value="1"/>
</dbReference>
<evidence type="ECO:0000256" key="11">
    <source>
        <dbReference type="ARBA" id="ARBA00023211"/>
    </source>
</evidence>
<evidence type="ECO:0000256" key="8">
    <source>
        <dbReference type="ARBA" id="ARBA00022842"/>
    </source>
</evidence>
<dbReference type="InterPro" id="IPR011127">
    <property type="entry name" value="Dala_Dala_lig_N"/>
</dbReference>
<dbReference type="PANTHER" id="PTHR23132">
    <property type="entry name" value="D-ALANINE--D-ALANINE LIGASE"/>
    <property type="match status" value="1"/>
</dbReference>
<dbReference type="HAMAP" id="MF_00047">
    <property type="entry name" value="Dala_Dala_lig"/>
    <property type="match status" value="1"/>
</dbReference>
<dbReference type="GO" id="GO:0008360">
    <property type="term" value="P:regulation of cell shape"/>
    <property type="evidence" value="ECO:0007669"/>
    <property type="project" value="UniProtKB-KW"/>
</dbReference>
<feature type="domain" description="ATP-grasp" evidence="13">
    <location>
        <begin position="147"/>
        <end position="356"/>
    </location>
</feature>
<dbReference type="Pfam" id="PF01820">
    <property type="entry name" value="Dala_Dala_lig_N"/>
    <property type="match status" value="1"/>
</dbReference>
<comment type="cofactor">
    <cofactor evidence="2">
        <name>Mg(2+)</name>
        <dbReference type="ChEBI" id="CHEBI:18420"/>
    </cofactor>
</comment>
<dbReference type="GO" id="GO:0009252">
    <property type="term" value="P:peptidoglycan biosynthetic process"/>
    <property type="evidence" value="ECO:0007669"/>
    <property type="project" value="UniProtKB-KW"/>
</dbReference>
<dbReference type="Gene3D" id="3.30.470.20">
    <property type="entry name" value="ATP-grasp fold, B domain"/>
    <property type="match status" value="1"/>
</dbReference>
<comment type="similarity">
    <text evidence="3">Belongs to the D-alanine--D-alanine ligase family.</text>
</comment>
<dbReference type="PROSITE" id="PS50975">
    <property type="entry name" value="ATP_GRASP"/>
    <property type="match status" value="1"/>
</dbReference>
<dbReference type="GO" id="GO:0046872">
    <property type="term" value="F:metal ion binding"/>
    <property type="evidence" value="ECO:0007669"/>
    <property type="project" value="UniProtKB-KW"/>
</dbReference>
<evidence type="ECO:0000259" key="13">
    <source>
        <dbReference type="PROSITE" id="PS50975"/>
    </source>
</evidence>
<keyword evidence="6" id="KW-0547">Nucleotide-binding</keyword>
<evidence type="ECO:0000256" key="5">
    <source>
        <dbReference type="ARBA" id="ARBA00022723"/>
    </source>
</evidence>
<dbReference type="InterPro" id="IPR016185">
    <property type="entry name" value="PreATP-grasp_dom_sf"/>
</dbReference>
<dbReference type="NCBIfam" id="NF002378">
    <property type="entry name" value="PRK01372.1"/>
    <property type="match status" value="1"/>
</dbReference>
<dbReference type="InterPro" id="IPR011095">
    <property type="entry name" value="Dala_Dala_lig_C"/>
</dbReference>
<dbReference type="NCBIfam" id="NF002528">
    <property type="entry name" value="PRK01966.1-4"/>
    <property type="match status" value="1"/>
</dbReference>
<keyword evidence="9" id="KW-0133">Cell shape</keyword>
<keyword evidence="7" id="KW-0067">ATP-binding</keyword>
<gene>
    <name evidence="14" type="ORF">UFOPK1410_00116</name>
</gene>
<dbReference type="InterPro" id="IPR000291">
    <property type="entry name" value="D-Ala_lig_Van_CS"/>
</dbReference>
<dbReference type="SUPFAM" id="SSF52440">
    <property type="entry name" value="PreATP-grasp domain"/>
    <property type="match status" value="1"/>
</dbReference>
<comment type="cofactor">
    <cofactor evidence="1">
        <name>Mn(2+)</name>
        <dbReference type="ChEBI" id="CHEBI:29035"/>
    </cofactor>
</comment>
<dbReference type="SUPFAM" id="SSF56059">
    <property type="entry name" value="Glutathione synthetase ATP-binding domain-like"/>
    <property type="match status" value="1"/>
</dbReference>
<reference evidence="14" key="1">
    <citation type="submission" date="2020-05" db="EMBL/GenBank/DDBJ databases">
        <authorList>
            <person name="Chiriac C."/>
            <person name="Salcher M."/>
            <person name="Ghai R."/>
            <person name="Kavagutti S V."/>
        </authorList>
    </citation>
    <scope>NUCLEOTIDE SEQUENCE</scope>
</reference>